<dbReference type="SUPFAM" id="SSF69318">
    <property type="entry name" value="Integrin alpha N-terminal domain"/>
    <property type="match status" value="1"/>
</dbReference>
<dbReference type="RefSeq" id="WP_268601889.1">
    <property type="nucleotide sequence ID" value="NZ_JAMDLV010000079.1"/>
</dbReference>
<dbReference type="PROSITE" id="PS51257">
    <property type="entry name" value="PROKAR_LIPOPROTEIN"/>
    <property type="match status" value="1"/>
</dbReference>
<organism evidence="2 3">
    <name type="scientific">Paenibacillus apiarius</name>
    <dbReference type="NCBI Taxonomy" id="46240"/>
    <lineage>
        <taxon>Bacteria</taxon>
        <taxon>Bacillati</taxon>
        <taxon>Bacillota</taxon>
        <taxon>Bacilli</taxon>
        <taxon>Bacillales</taxon>
        <taxon>Paenibacillaceae</taxon>
        <taxon>Paenibacillus</taxon>
    </lineage>
</organism>
<keyword evidence="3" id="KW-1185">Reference proteome</keyword>
<feature type="chain" id="PRO_5046664167" description="VCBS repeat-containing protein" evidence="1">
    <location>
        <begin position="26"/>
        <end position="180"/>
    </location>
</feature>
<gene>
    <name evidence="2" type="ORF">M5X09_27255</name>
</gene>
<evidence type="ECO:0000313" key="3">
    <source>
        <dbReference type="Proteomes" id="UP001207626"/>
    </source>
</evidence>
<accession>A0ABT4E107</accession>
<dbReference type="InterPro" id="IPR028994">
    <property type="entry name" value="Integrin_alpha_N"/>
</dbReference>
<comment type="caution">
    <text evidence="2">The sequence shown here is derived from an EMBL/GenBank/DDBJ whole genome shotgun (WGS) entry which is preliminary data.</text>
</comment>
<dbReference type="Gene3D" id="2.130.10.130">
    <property type="entry name" value="Integrin alpha, N-terminal"/>
    <property type="match status" value="1"/>
</dbReference>
<dbReference type="Proteomes" id="UP001207626">
    <property type="component" value="Unassembled WGS sequence"/>
</dbReference>
<sequence>MLGKQMWTRLMLASLLWIGGCGMPAAPADLIHPPLLEGNFHSDVLRSVLPEGSRLLVPLNGKGSNGISFGDVDGDGIDEAVIVYEENSRNDRGLKAALLKQEDEEWRMVWNTKGFGYGLDYAGIADVNKDGVSDIVLGWTLGAGEKGLEVYVWRNNAVELWNKKGYRGQFDFGESELSVQ</sequence>
<evidence type="ECO:0008006" key="4">
    <source>
        <dbReference type="Google" id="ProtNLM"/>
    </source>
</evidence>
<evidence type="ECO:0000256" key="1">
    <source>
        <dbReference type="SAM" id="SignalP"/>
    </source>
</evidence>
<name>A0ABT4E107_9BACL</name>
<reference evidence="2 3" key="1">
    <citation type="submission" date="2022-05" db="EMBL/GenBank/DDBJ databases">
        <title>Genome Sequencing of Bee-Associated Microbes.</title>
        <authorList>
            <person name="Dunlap C."/>
        </authorList>
    </citation>
    <scope>NUCLEOTIDE SEQUENCE [LARGE SCALE GENOMIC DNA]</scope>
    <source>
        <strain evidence="2 3">NRRL NRS-1438</strain>
    </source>
</reference>
<evidence type="ECO:0000313" key="2">
    <source>
        <dbReference type="EMBL" id="MCY9523300.1"/>
    </source>
</evidence>
<dbReference type="EMBL" id="JAMDLW010000063">
    <property type="protein sequence ID" value="MCY9523300.1"/>
    <property type="molecule type" value="Genomic_DNA"/>
</dbReference>
<protein>
    <recommendedName>
        <fullName evidence="4">VCBS repeat-containing protein</fullName>
    </recommendedName>
</protein>
<feature type="signal peptide" evidence="1">
    <location>
        <begin position="1"/>
        <end position="25"/>
    </location>
</feature>
<keyword evidence="1" id="KW-0732">Signal</keyword>
<proteinExistence type="predicted"/>